<sequence length="67" mass="7533">MGRIKPKTRNDKKSGFSKKPDFWVSGFFPSIFLHRHFLTFEATLGNISSDRKLRCGVTPPIPLVVGA</sequence>
<reference evidence="2" key="1">
    <citation type="submission" date="2022-06" db="EMBL/GenBank/DDBJ databases">
        <title>New cyanobacteria of genus Symplocastrum in benthos of Lake Baikal.</title>
        <authorList>
            <person name="Sorokovikova E."/>
            <person name="Tikhonova I."/>
            <person name="Krasnopeev A."/>
            <person name="Evseev P."/>
            <person name="Gladkikh A."/>
            <person name="Belykh O."/>
        </authorList>
    </citation>
    <scope>NUCLEOTIDE SEQUENCE</scope>
    <source>
        <strain evidence="2">BBK-W-15</strain>
    </source>
</reference>
<gene>
    <name evidence="2" type="ORF">NJ959_24885</name>
</gene>
<name>A0AAE3KPS3_9CYAN</name>
<accession>A0AAE3KPS3</accession>
<dbReference type="EMBL" id="JAMZMM010000374">
    <property type="protein sequence ID" value="MCP2731669.1"/>
    <property type="molecule type" value="Genomic_DNA"/>
</dbReference>
<evidence type="ECO:0000256" key="1">
    <source>
        <dbReference type="SAM" id="MobiDB-lite"/>
    </source>
</evidence>
<protein>
    <submittedName>
        <fullName evidence="2">Uncharacterized protein</fullName>
    </submittedName>
</protein>
<feature type="region of interest" description="Disordered" evidence="1">
    <location>
        <begin position="1"/>
        <end position="20"/>
    </location>
</feature>
<keyword evidence="3" id="KW-1185">Reference proteome</keyword>
<organism evidence="2 3">
    <name type="scientific">Limnofasciculus baicalensis BBK-W-15</name>
    <dbReference type="NCBI Taxonomy" id="2699891"/>
    <lineage>
        <taxon>Bacteria</taxon>
        <taxon>Bacillati</taxon>
        <taxon>Cyanobacteriota</taxon>
        <taxon>Cyanophyceae</taxon>
        <taxon>Coleofasciculales</taxon>
        <taxon>Coleofasciculaceae</taxon>
        <taxon>Limnofasciculus</taxon>
        <taxon>Limnofasciculus baicalensis</taxon>
    </lineage>
</organism>
<comment type="caution">
    <text evidence="2">The sequence shown here is derived from an EMBL/GenBank/DDBJ whole genome shotgun (WGS) entry which is preliminary data.</text>
</comment>
<evidence type="ECO:0000313" key="2">
    <source>
        <dbReference type="EMBL" id="MCP2731669.1"/>
    </source>
</evidence>
<dbReference type="Proteomes" id="UP001204953">
    <property type="component" value="Unassembled WGS sequence"/>
</dbReference>
<evidence type="ECO:0000313" key="3">
    <source>
        <dbReference type="Proteomes" id="UP001204953"/>
    </source>
</evidence>
<proteinExistence type="predicted"/>
<feature type="compositionally biased region" description="Basic and acidic residues" evidence="1">
    <location>
        <begin position="8"/>
        <end position="20"/>
    </location>
</feature>
<dbReference type="AlphaFoldDB" id="A0AAE3KPS3"/>